<comment type="subcellular location">
    <subcellularLocation>
        <location evidence="1">Nucleus</location>
    </subcellularLocation>
</comment>
<name>A0AAN9MUV3_CANGL</name>
<accession>A0AAN9MUV3</accession>
<dbReference type="Gene3D" id="1.10.10.60">
    <property type="entry name" value="Homeodomain-like"/>
    <property type="match status" value="1"/>
</dbReference>
<protein>
    <recommendedName>
        <fullName evidence="8">MYB transcription factor</fullName>
    </recommendedName>
</protein>
<dbReference type="CDD" id="cd00167">
    <property type="entry name" value="SANT"/>
    <property type="match status" value="1"/>
</dbReference>
<dbReference type="InterPro" id="IPR017930">
    <property type="entry name" value="Myb_dom"/>
</dbReference>
<dbReference type="Proteomes" id="UP001367508">
    <property type="component" value="Unassembled WGS sequence"/>
</dbReference>
<keyword evidence="2" id="KW-0539">Nucleus</keyword>
<dbReference type="PANTHER" id="PTHR44042:SF54">
    <property type="entry name" value="MYB-LIKE DNA-BINDING DOMAIN, SHAQKYF CLASS PROTEIN"/>
    <property type="match status" value="1"/>
</dbReference>
<dbReference type="GO" id="GO:0005634">
    <property type="term" value="C:nucleus"/>
    <property type="evidence" value="ECO:0007669"/>
    <property type="project" value="UniProtKB-SubCell"/>
</dbReference>
<keyword evidence="7" id="KW-1185">Reference proteome</keyword>
<dbReference type="PANTHER" id="PTHR44042">
    <property type="entry name" value="DUPLICATED HOMEODOMAIN-LIKE SUPERFAMILY PROTEIN-RELATED"/>
    <property type="match status" value="1"/>
</dbReference>
<dbReference type="Pfam" id="PF00249">
    <property type="entry name" value="Myb_DNA-binding"/>
    <property type="match status" value="1"/>
</dbReference>
<sequence length="205" mass="22613">MVVEIIDLTDSPPSPPRSSNTARILNFGAASVQENQSGKASQIVTGFQPGMHGETVPQTNAHLFPHGTRLKDPWTQAEHELFLLGLNKCGKGRWSRIAKDFLRNKTPQQVQRYAASYFRNLPSTCLQDLKTKKPTYSGVNNLMGLSSSFSMSKMVNEPQQTLMLFPEKAPSFHGYQPQQTGGASTSMTATVNGEVDLELRLGRCQ</sequence>
<evidence type="ECO:0008006" key="8">
    <source>
        <dbReference type="Google" id="ProtNLM"/>
    </source>
</evidence>
<evidence type="ECO:0000259" key="5">
    <source>
        <dbReference type="PROSITE" id="PS51294"/>
    </source>
</evidence>
<proteinExistence type="predicted"/>
<organism evidence="6 7">
    <name type="scientific">Canavalia gladiata</name>
    <name type="common">Sword bean</name>
    <name type="synonym">Dolichos gladiatus</name>
    <dbReference type="NCBI Taxonomy" id="3824"/>
    <lineage>
        <taxon>Eukaryota</taxon>
        <taxon>Viridiplantae</taxon>
        <taxon>Streptophyta</taxon>
        <taxon>Embryophyta</taxon>
        <taxon>Tracheophyta</taxon>
        <taxon>Spermatophyta</taxon>
        <taxon>Magnoliopsida</taxon>
        <taxon>eudicotyledons</taxon>
        <taxon>Gunneridae</taxon>
        <taxon>Pentapetalae</taxon>
        <taxon>rosids</taxon>
        <taxon>fabids</taxon>
        <taxon>Fabales</taxon>
        <taxon>Fabaceae</taxon>
        <taxon>Papilionoideae</taxon>
        <taxon>50 kb inversion clade</taxon>
        <taxon>NPAAA clade</taxon>
        <taxon>indigoferoid/millettioid clade</taxon>
        <taxon>Phaseoleae</taxon>
        <taxon>Canavalia</taxon>
    </lineage>
</organism>
<evidence type="ECO:0000313" key="7">
    <source>
        <dbReference type="Proteomes" id="UP001367508"/>
    </source>
</evidence>
<dbReference type="PROSITE" id="PS50090">
    <property type="entry name" value="MYB_LIKE"/>
    <property type="match status" value="1"/>
</dbReference>
<comment type="caution">
    <text evidence="6">The sequence shown here is derived from an EMBL/GenBank/DDBJ whole genome shotgun (WGS) entry which is preliminary data.</text>
</comment>
<feature type="domain" description="Myb-like" evidence="3">
    <location>
        <begin position="71"/>
        <end position="118"/>
    </location>
</feature>
<reference evidence="6 7" key="1">
    <citation type="submission" date="2024-01" db="EMBL/GenBank/DDBJ databases">
        <title>The genomes of 5 underutilized Papilionoideae crops provide insights into root nodulation and disease resistanc.</title>
        <authorList>
            <person name="Jiang F."/>
        </authorList>
    </citation>
    <scope>NUCLEOTIDE SEQUENCE [LARGE SCALE GENOMIC DNA]</scope>
    <source>
        <strain evidence="6">LVBAO_FW01</strain>
        <tissue evidence="6">Leaves</tissue>
    </source>
</reference>
<dbReference type="EMBL" id="JAYMYQ010000001">
    <property type="protein sequence ID" value="KAK7360341.1"/>
    <property type="molecule type" value="Genomic_DNA"/>
</dbReference>
<evidence type="ECO:0000259" key="3">
    <source>
        <dbReference type="PROSITE" id="PS50090"/>
    </source>
</evidence>
<dbReference type="InterPro" id="IPR009057">
    <property type="entry name" value="Homeodomain-like_sf"/>
</dbReference>
<dbReference type="SUPFAM" id="SSF46689">
    <property type="entry name" value="Homeodomain-like"/>
    <property type="match status" value="1"/>
</dbReference>
<dbReference type="InterPro" id="IPR017884">
    <property type="entry name" value="SANT_dom"/>
</dbReference>
<feature type="domain" description="SANT" evidence="4">
    <location>
        <begin position="69"/>
        <end position="122"/>
    </location>
</feature>
<dbReference type="AlphaFoldDB" id="A0AAN9MUV3"/>
<evidence type="ECO:0000259" key="4">
    <source>
        <dbReference type="PROSITE" id="PS51293"/>
    </source>
</evidence>
<evidence type="ECO:0000313" key="6">
    <source>
        <dbReference type="EMBL" id="KAK7360341.1"/>
    </source>
</evidence>
<gene>
    <name evidence="6" type="ORF">VNO77_02327</name>
</gene>
<dbReference type="PROSITE" id="PS51294">
    <property type="entry name" value="HTH_MYB"/>
    <property type="match status" value="1"/>
</dbReference>
<dbReference type="InterPro" id="IPR001005">
    <property type="entry name" value="SANT/Myb"/>
</dbReference>
<evidence type="ECO:0000256" key="2">
    <source>
        <dbReference type="ARBA" id="ARBA00023242"/>
    </source>
</evidence>
<dbReference type="SMART" id="SM00717">
    <property type="entry name" value="SANT"/>
    <property type="match status" value="1"/>
</dbReference>
<dbReference type="PROSITE" id="PS51293">
    <property type="entry name" value="SANT"/>
    <property type="match status" value="1"/>
</dbReference>
<feature type="domain" description="HTH myb-type" evidence="5">
    <location>
        <begin position="66"/>
        <end position="122"/>
    </location>
</feature>
<evidence type="ECO:0000256" key="1">
    <source>
        <dbReference type="ARBA" id="ARBA00004123"/>
    </source>
</evidence>